<proteinExistence type="predicted"/>
<gene>
    <name evidence="3" type="ORF">QTN89_21050</name>
</gene>
<dbReference type="Pfam" id="PF20463">
    <property type="entry name" value="PDH_C"/>
    <property type="match status" value="1"/>
</dbReference>
<dbReference type="Pfam" id="PF02153">
    <property type="entry name" value="PDH_N"/>
    <property type="match status" value="1"/>
</dbReference>
<evidence type="ECO:0000259" key="2">
    <source>
        <dbReference type="PROSITE" id="PS51176"/>
    </source>
</evidence>
<accession>A0ABT7PNN4</accession>
<dbReference type="PANTHER" id="PTHR21363">
    <property type="entry name" value="PREPHENATE DEHYDROGENASE"/>
    <property type="match status" value="1"/>
</dbReference>
<dbReference type="InterPro" id="IPR036291">
    <property type="entry name" value="NAD(P)-bd_dom_sf"/>
</dbReference>
<evidence type="ECO:0000313" key="4">
    <source>
        <dbReference type="Proteomes" id="UP001239462"/>
    </source>
</evidence>
<organism evidence="3 4">
    <name type="scientific">Roseiconus lacunae</name>
    <dbReference type="NCBI Taxonomy" id="2605694"/>
    <lineage>
        <taxon>Bacteria</taxon>
        <taxon>Pseudomonadati</taxon>
        <taxon>Planctomycetota</taxon>
        <taxon>Planctomycetia</taxon>
        <taxon>Pirellulales</taxon>
        <taxon>Pirellulaceae</taxon>
        <taxon>Roseiconus</taxon>
    </lineage>
</organism>
<keyword evidence="1" id="KW-0560">Oxidoreductase</keyword>
<comment type="caution">
    <text evidence="3">The sequence shown here is derived from an EMBL/GenBank/DDBJ whole genome shotgun (WGS) entry which is preliminary data.</text>
</comment>
<dbReference type="InterPro" id="IPR046826">
    <property type="entry name" value="PDH_N"/>
</dbReference>
<dbReference type="PROSITE" id="PS51176">
    <property type="entry name" value="PDH_ADH"/>
    <property type="match status" value="1"/>
</dbReference>
<dbReference type="Proteomes" id="UP001239462">
    <property type="component" value="Unassembled WGS sequence"/>
</dbReference>
<protein>
    <submittedName>
        <fullName evidence="3">Prephenate dehydrogenase/arogenate dehydrogenase family protein</fullName>
    </submittedName>
</protein>
<evidence type="ECO:0000313" key="3">
    <source>
        <dbReference type="EMBL" id="MDM4017948.1"/>
    </source>
</evidence>
<dbReference type="InterPro" id="IPR008927">
    <property type="entry name" value="6-PGluconate_DH-like_C_sf"/>
</dbReference>
<dbReference type="InterPro" id="IPR003099">
    <property type="entry name" value="Prephen_DH"/>
</dbReference>
<reference evidence="3 4" key="1">
    <citation type="submission" date="2023-06" db="EMBL/GenBank/DDBJ databases">
        <title>Roseiconus lacunae JC819 isolated from Gulf of Mannar region, Tamil Nadu.</title>
        <authorList>
            <person name="Pk S."/>
            <person name="Ch S."/>
            <person name="Ch V.R."/>
        </authorList>
    </citation>
    <scope>NUCLEOTIDE SEQUENCE [LARGE SCALE GENOMIC DNA]</scope>
    <source>
        <strain evidence="3 4">JC819</strain>
    </source>
</reference>
<dbReference type="InterPro" id="IPR050812">
    <property type="entry name" value="Preph/Arog_dehydrog"/>
</dbReference>
<evidence type="ECO:0000256" key="1">
    <source>
        <dbReference type="ARBA" id="ARBA00023002"/>
    </source>
</evidence>
<dbReference type="InterPro" id="IPR046825">
    <property type="entry name" value="PDH_C"/>
</dbReference>
<name>A0ABT7PNN4_9BACT</name>
<dbReference type="EMBL" id="JASZZN010000017">
    <property type="protein sequence ID" value="MDM4017948.1"/>
    <property type="molecule type" value="Genomic_DNA"/>
</dbReference>
<dbReference type="Gene3D" id="1.10.3660.10">
    <property type="entry name" value="6-phosphogluconate dehydrogenase C-terminal like domain"/>
    <property type="match status" value="1"/>
</dbReference>
<feature type="domain" description="Prephenate/arogenate dehydrogenase" evidence="2">
    <location>
        <begin position="12"/>
        <end position="288"/>
    </location>
</feature>
<dbReference type="Gene3D" id="3.40.50.720">
    <property type="entry name" value="NAD(P)-binding Rossmann-like Domain"/>
    <property type="match status" value="1"/>
</dbReference>
<sequence length="288" mass="31390">MDDLPPKPEWLNRVAIIGVGLLGGSVGHALRRRGVQVVGYSRRESTAQTAVRSGAIDEGHTTIGEACRGADVVVICSPVDKIATLAAQACEVLDDQTLITDVGSTKALIVDEIESKSTRAFRQFVAAHPIAGSEKTGVENAMPDLFDGKCVILTPNERTDATMLARAKQFWRQTGGSLVLMSPAEHDERLAAVSHVPHLISSLLATFPDDPSLPLVGSGWRDMTRVAAGDPEMWTAICNHNRPAILSQLDRFIEELKLVKTRLSDENVEVMYRWLQRAKDRKQSTESG</sequence>
<dbReference type="RefSeq" id="WP_289165554.1">
    <property type="nucleotide sequence ID" value="NZ_JASZZN010000017.1"/>
</dbReference>
<dbReference type="PANTHER" id="PTHR21363:SF0">
    <property type="entry name" value="PREPHENATE DEHYDROGENASE [NADP(+)]"/>
    <property type="match status" value="1"/>
</dbReference>
<dbReference type="SUPFAM" id="SSF51735">
    <property type="entry name" value="NAD(P)-binding Rossmann-fold domains"/>
    <property type="match status" value="1"/>
</dbReference>
<keyword evidence="4" id="KW-1185">Reference proteome</keyword>
<dbReference type="SUPFAM" id="SSF48179">
    <property type="entry name" value="6-phosphogluconate dehydrogenase C-terminal domain-like"/>
    <property type="match status" value="1"/>
</dbReference>